<reference evidence="11 12" key="1">
    <citation type="submission" date="2024-04" db="EMBL/GenBank/DDBJ databases">
        <title>genome sequences of Mucor flavus KT1a and Helicostylum pulchrum KT1b strains isolated from the surface of a dry-aged beef.</title>
        <authorList>
            <person name="Toyotome T."/>
            <person name="Hosono M."/>
            <person name="Torimaru M."/>
            <person name="Fukuda K."/>
            <person name="Mikami N."/>
        </authorList>
    </citation>
    <scope>NUCLEOTIDE SEQUENCE [LARGE SCALE GENOMIC DNA]</scope>
    <source>
        <strain evidence="11 12">KT1a</strain>
    </source>
</reference>
<name>A0ABP9YRK4_9FUNG</name>
<keyword evidence="4" id="KW-0256">Endoplasmic reticulum</keyword>
<accession>A0ABP9YRK4</accession>
<evidence type="ECO:0000256" key="6">
    <source>
        <dbReference type="ARBA" id="ARBA00023136"/>
    </source>
</evidence>
<keyword evidence="2 10" id="KW-0812">Transmembrane</keyword>
<evidence type="ECO:0000256" key="9">
    <source>
        <dbReference type="SAM" id="MobiDB-lite"/>
    </source>
</evidence>
<evidence type="ECO:0000256" key="10">
    <source>
        <dbReference type="SAM" id="Phobius"/>
    </source>
</evidence>
<organism evidence="11 12">
    <name type="scientific">Mucor flavus</name>
    <dbReference type="NCBI Taxonomy" id="439312"/>
    <lineage>
        <taxon>Eukaryota</taxon>
        <taxon>Fungi</taxon>
        <taxon>Fungi incertae sedis</taxon>
        <taxon>Mucoromycota</taxon>
        <taxon>Mucoromycotina</taxon>
        <taxon>Mucoromycetes</taxon>
        <taxon>Mucorales</taxon>
        <taxon>Mucorineae</taxon>
        <taxon>Mucoraceae</taxon>
        <taxon>Mucor</taxon>
    </lineage>
</organism>
<evidence type="ECO:0000256" key="1">
    <source>
        <dbReference type="ARBA" id="ARBA00004115"/>
    </source>
</evidence>
<protein>
    <recommendedName>
        <fullName evidence="13">Translocon-associated protein subunit alpha</fullName>
    </recommendedName>
</protein>
<evidence type="ECO:0000256" key="8">
    <source>
        <dbReference type="ARBA" id="ARBA00038311"/>
    </source>
</evidence>
<sequence>MESLHDPNKKKKVAFSNFIRSNGFTVDVALMKSNEVEKSIYYAQDANVSDLAKVLMTNDLSDAKICSIDLNRGQVFAASYGEGGNQHQIRRFSTKEYYTLTGSKRHVNQETKRMCEEGIQDILLGIPTAKTASLSRYLLYITYTMLHLNRMLAFNSFCTTEERFHLYQGVQRAREEMVNILLNVSAQTEQRVATNVEVTAEFPDNPFGMIINGQRNKVVLDIVNKEKTPYTVFAVSGQVHKVDDYSQIVRNLTATRYGKTLAAGASLQIPYNFYSEYAPGEHGLTVFVDLLVDETVTRVVGYNGTITVTEPEGSWFDAQLLVLYAVLLAAAGGVAYIIREAFFVDAKKAKKSKKVEEVAERATHRDEKGEMVLDQSWIPEHHLNLSSPRKTSPKMKKRSSKK</sequence>
<feature type="transmembrane region" description="Helical" evidence="10">
    <location>
        <begin position="321"/>
        <end position="344"/>
    </location>
</feature>
<dbReference type="PANTHER" id="PTHR12924:SF0">
    <property type="entry name" value="TRANSLOCON-ASSOCIATED PROTEIN SUBUNIT ALPHA"/>
    <property type="match status" value="1"/>
</dbReference>
<dbReference type="EMBL" id="BAABUK010000005">
    <property type="protein sequence ID" value="GAA5809452.1"/>
    <property type="molecule type" value="Genomic_DNA"/>
</dbReference>
<gene>
    <name evidence="11" type="ORF">MFLAVUS_002860</name>
</gene>
<evidence type="ECO:0000256" key="3">
    <source>
        <dbReference type="ARBA" id="ARBA00022729"/>
    </source>
</evidence>
<evidence type="ECO:0000256" key="2">
    <source>
        <dbReference type="ARBA" id="ARBA00022692"/>
    </source>
</evidence>
<evidence type="ECO:0000313" key="12">
    <source>
        <dbReference type="Proteomes" id="UP001473302"/>
    </source>
</evidence>
<comment type="function">
    <text evidence="7">Is probably involved in a pathway contributing to genomic integrity.</text>
</comment>
<dbReference type="Proteomes" id="UP001473302">
    <property type="component" value="Unassembled WGS sequence"/>
</dbReference>
<dbReference type="InterPro" id="IPR005595">
    <property type="entry name" value="TRAP_alpha"/>
</dbReference>
<keyword evidence="3" id="KW-0732">Signal</keyword>
<comment type="similarity">
    <text evidence="8">Belongs to the IRC22 family.</text>
</comment>
<evidence type="ECO:0000256" key="5">
    <source>
        <dbReference type="ARBA" id="ARBA00022989"/>
    </source>
</evidence>
<proteinExistence type="inferred from homology"/>
<evidence type="ECO:0000256" key="7">
    <source>
        <dbReference type="ARBA" id="ARBA00037565"/>
    </source>
</evidence>
<comment type="caution">
    <text evidence="11">The sequence shown here is derived from an EMBL/GenBank/DDBJ whole genome shotgun (WGS) entry which is preliminary data.</text>
</comment>
<dbReference type="Pfam" id="PF03896">
    <property type="entry name" value="TRAP_alpha"/>
    <property type="match status" value="1"/>
</dbReference>
<evidence type="ECO:0008006" key="13">
    <source>
        <dbReference type="Google" id="ProtNLM"/>
    </source>
</evidence>
<comment type="subcellular location">
    <subcellularLocation>
        <location evidence="1">Endoplasmic reticulum membrane</location>
        <topology evidence="1">Single-pass type I membrane protein</topology>
    </subcellularLocation>
</comment>
<evidence type="ECO:0000256" key="4">
    <source>
        <dbReference type="ARBA" id="ARBA00022824"/>
    </source>
</evidence>
<keyword evidence="12" id="KW-1185">Reference proteome</keyword>
<evidence type="ECO:0000313" key="11">
    <source>
        <dbReference type="EMBL" id="GAA5809452.1"/>
    </source>
</evidence>
<feature type="region of interest" description="Disordered" evidence="9">
    <location>
        <begin position="378"/>
        <end position="402"/>
    </location>
</feature>
<dbReference type="PANTHER" id="PTHR12924">
    <property type="entry name" value="TRANSLOCON-ASSOCIATED PROTEIN, ALPHA SUBUNIT"/>
    <property type="match status" value="1"/>
</dbReference>
<keyword evidence="5 10" id="KW-1133">Transmembrane helix</keyword>
<keyword evidence="6 10" id="KW-0472">Membrane</keyword>
<feature type="compositionally biased region" description="Basic residues" evidence="9">
    <location>
        <begin position="391"/>
        <end position="402"/>
    </location>
</feature>